<gene>
    <name evidence="3" type="ORF">C2845_PM02G14370</name>
</gene>
<feature type="domain" description="GST N-terminal" evidence="2">
    <location>
        <begin position="7"/>
        <end position="88"/>
    </location>
</feature>
<dbReference type="Gene3D" id="1.20.1050.10">
    <property type="match status" value="2"/>
</dbReference>
<comment type="function">
    <text evidence="1">Is involved in the conjugation of reduced glutathione to a wide number of exogenous and endogenous hydrophobic electrophiles.</text>
</comment>
<dbReference type="SUPFAM" id="SSF52833">
    <property type="entry name" value="Thioredoxin-like"/>
    <property type="match status" value="1"/>
</dbReference>
<comment type="catalytic activity">
    <reaction evidence="1">
        <text>RX + glutathione = an S-substituted glutathione + a halide anion + H(+)</text>
        <dbReference type="Rhea" id="RHEA:16437"/>
        <dbReference type="ChEBI" id="CHEBI:15378"/>
        <dbReference type="ChEBI" id="CHEBI:16042"/>
        <dbReference type="ChEBI" id="CHEBI:17792"/>
        <dbReference type="ChEBI" id="CHEBI:57925"/>
        <dbReference type="ChEBI" id="CHEBI:90779"/>
        <dbReference type="EC" id="2.5.1.18"/>
    </reaction>
</comment>
<dbReference type="InterPro" id="IPR004045">
    <property type="entry name" value="Glutathione_S-Trfase_N"/>
</dbReference>
<dbReference type="GO" id="GO:0004364">
    <property type="term" value="F:glutathione transferase activity"/>
    <property type="evidence" value="ECO:0007669"/>
    <property type="project" value="UniProtKB-UniRule"/>
</dbReference>
<dbReference type="Gene3D" id="3.40.30.10">
    <property type="entry name" value="Glutaredoxin"/>
    <property type="match status" value="1"/>
</dbReference>
<keyword evidence="1" id="KW-0808">Transferase</keyword>
<dbReference type="Pfam" id="PF13409">
    <property type="entry name" value="GST_N_2"/>
    <property type="match status" value="1"/>
</dbReference>
<dbReference type="InterPro" id="IPR045074">
    <property type="entry name" value="GST_C_Tau"/>
</dbReference>
<dbReference type="EC" id="2.5.1.18" evidence="1"/>
<sequence>MTAGTAPAVRVLGGEVSPFTARARLALELRGVAHELLDEPLGPAKSARLLATNPVYGKIPVLLLPDGRAICESAVIVQYVDDAARSTASGGGEDDCLLLPEDPYERAMHRFWTAYIDDKFWPALDAVSLGPTPAARAQAADDTRAALRLLDLALGCFLPALRACEHLHGLSLVDASATPLLDGWSRRFAAHPAARRVLPDTEKVVRFTRFLQAKFGADDVSTK</sequence>
<dbReference type="PANTHER" id="PTHR11260">
    <property type="entry name" value="GLUTATHIONE S-TRANSFERASE, GST, SUPERFAMILY, GST DOMAIN CONTAINING"/>
    <property type="match status" value="1"/>
</dbReference>
<comment type="similarity">
    <text evidence="1">Belongs to the GST superfamily.</text>
</comment>
<reference evidence="4" key="1">
    <citation type="journal article" date="2019" name="Nat. Commun.">
        <title>The genome of broomcorn millet.</title>
        <authorList>
            <person name="Zou C."/>
            <person name="Miki D."/>
            <person name="Li D."/>
            <person name="Tang Q."/>
            <person name="Xiao L."/>
            <person name="Rajput S."/>
            <person name="Deng P."/>
            <person name="Jia W."/>
            <person name="Huang R."/>
            <person name="Zhang M."/>
            <person name="Sun Y."/>
            <person name="Hu J."/>
            <person name="Fu X."/>
            <person name="Schnable P.S."/>
            <person name="Li F."/>
            <person name="Zhang H."/>
            <person name="Feng B."/>
            <person name="Zhu X."/>
            <person name="Liu R."/>
            <person name="Schnable J.C."/>
            <person name="Zhu J.-K."/>
            <person name="Zhang H."/>
        </authorList>
    </citation>
    <scope>NUCLEOTIDE SEQUENCE [LARGE SCALE GENOMIC DNA]</scope>
</reference>
<dbReference type="AlphaFoldDB" id="A0A3L6S850"/>
<dbReference type="GO" id="GO:0006749">
    <property type="term" value="P:glutathione metabolic process"/>
    <property type="evidence" value="ECO:0007669"/>
    <property type="project" value="InterPro"/>
</dbReference>
<dbReference type="PROSITE" id="PS50404">
    <property type="entry name" value="GST_NTER"/>
    <property type="match status" value="1"/>
</dbReference>
<dbReference type="GO" id="GO:0005829">
    <property type="term" value="C:cytosol"/>
    <property type="evidence" value="ECO:0007669"/>
    <property type="project" value="UniProtKB-SubCell"/>
</dbReference>
<dbReference type="STRING" id="4540.A0A3L6S850"/>
<dbReference type="PANTHER" id="PTHR11260:SF615">
    <property type="entry name" value="GLUTATHIONE S-TRANSFERASE U17"/>
    <property type="match status" value="1"/>
</dbReference>
<dbReference type="InterPro" id="IPR045073">
    <property type="entry name" value="Omega/Tau-like"/>
</dbReference>
<dbReference type="CDD" id="cd03058">
    <property type="entry name" value="GST_N_Tau"/>
    <property type="match status" value="1"/>
</dbReference>
<comment type="subcellular location">
    <subcellularLocation>
        <location evidence="1">Cytoplasm</location>
        <location evidence="1">Cytosol</location>
    </subcellularLocation>
</comment>
<dbReference type="Proteomes" id="UP000275267">
    <property type="component" value="Unassembled WGS sequence"/>
</dbReference>
<dbReference type="SUPFAM" id="SSF47616">
    <property type="entry name" value="GST C-terminal domain-like"/>
    <property type="match status" value="1"/>
</dbReference>
<organism evidence="3 4">
    <name type="scientific">Panicum miliaceum</name>
    <name type="common">Proso millet</name>
    <name type="synonym">Broomcorn millet</name>
    <dbReference type="NCBI Taxonomy" id="4540"/>
    <lineage>
        <taxon>Eukaryota</taxon>
        <taxon>Viridiplantae</taxon>
        <taxon>Streptophyta</taxon>
        <taxon>Embryophyta</taxon>
        <taxon>Tracheophyta</taxon>
        <taxon>Spermatophyta</taxon>
        <taxon>Magnoliopsida</taxon>
        <taxon>Liliopsida</taxon>
        <taxon>Poales</taxon>
        <taxon>Poaceae</taxon>
        <taxon>PACMAD clade</taxon>
        <taxon>Panicoideae</taxon>
        <taxon>Panicodae</taxon>
        <taxon>Paniceae</taxon>
        <taxon>Panicinae</taxon>
        <taxon>Panicum</taxon>
        <taxon>Panicum sect. Panicum</taxon>
    </lineage>
</organism>
<dbReference type="InterPro" id="IPR036282">
    <property type="entry name" value="Glutathione-S-Trfase_C_sf"/>
</dbReference>
<dbReference type="EMBL" id="PQIB02000005">
    <property type="protein sequence ID" value="RLN16443.1"/>
    <property type="molecule type" value="Genomic_DNA"/>
</dbReference>
<name>A0A3L6S850_PANMI</name>
<evidence type="ECO:0000313" key="3">
    <source>
        <dbReference type="EMBL" id="RLN16443.1"/>
    </source>
</evidence>
<comment type="caution">
    <text evidence="3">The sequence shown here is derived from an EMBL/GenBank/DDBJ whole genome shotgun (WGS) entry which is preliminary data.</text>
</comment>
<dbReference type="InterPro" id="IPR036249">
    <property type="entry name" value="Thioredoxin-like_sf"/>
</dbReference>
<dbReference type="OrthoDB" id="422574at2759"/>
<evidence type="ECO:0000313" key="4">
    <source>
        <dbReference type="Proteomes" id="UP000275267"/>
    </source>
</evidence>
<keyword evidence="1" id="KW-0963">Cytoplasm</keyword>
<evidence type="ECO:0000259" key="2">
    <source>
        <dbReference type="PROSITE" id="PS50404"/>
    </source>
</evidence>
<accession>A0A3L6S850</accession>
<keyword evidence="4" id="KW-1185">Reference proteome</keyword>
<protein>
    <recommendedName>
        <fullName evidence="1">Glutathione S-transferase</fullName>
        <ecNumber evidence="1">2.5.1.18</ecNumber>
    </recommendedName>
</protein>
<evidence type="ECO:0000256" key="1">
    <source>
        <dbReference type="RuleBase" id="RU369102"/>
    </source>
</evidence>
<dbReference type="CDD" id="cd03185">
    <property type="entry name" value="GST_C_Tau"/>
    <property type="match status" value="1"/>
</dbReference>
<proteinExistence type="inferred from homology"/>